<accession>A0A1H1TIR8</accession>
<feature type="domain" description="PPM-type phosphatase" evidence="2">
    <location>
        <begin position="176"/>
        <end position="394"/>
    </location>
</feature>
<reference evidence="3 4" key="1">
    <citation type="submission" date="2016-10" db="EMBL/GenBank/DDBJ databases">
        <authorList>
            <person name="de Groot N.N."/>
        </authorList>
    </citation>
    <scope>NUCLEOTIDE SEQUENCE [LARGE SCALE GENOMIC DNA]</scope>
    <source>
        <strain evidence="3 4">DSM 43941</strain>
    </source>
</reference>
<dbReference type="InterPro" id="IPR052016">
    <property type="entry name" value="Bact_Sigma-Reg"/>
</dbReference>
<keyword evidence="1" id="KW-0378">Hydrolase</keyword>
<keyword evidence="4" id="KW-1185">Reference proteome</keyword>
<dbReference type="GO" id="GO:0016791">
    <property type="term" value="F:phosphatase activity"/>
    <property type="evidence" value="ECO:0007669"/>
    <property type="project" value="TreeGrafter"/>
</dbReference>
<dbReference type="PANTHER" id="PTHR43156:SF2">
    <property type="entry name" value="STAGE II SPORULATION PROTEIN E"/>
    <property type="match status" value="1"/>
</dbReference>
<dbReference type="InterPro" id="IPR001932">
    <property type="entry name" value="PPM-type_phosphatase-like_dom"/>
</dbReference>
<sequence length="399" mass="43509">MGWKMGSMLVSLEAVRRLMDLRRSGRVEDLPAVLTATAPLLDAQSAIVLLADYGQESLHPLRTAHDTTTALPVETTLAGRAFTTSEHQWLDTDNGGALWLPLLHGAERLGVLELRAKVQPPTSALRDLEMFAALVAELIASRRFYGDTVEHTRRRMPMQLAAEIIWNQLPPLTYAVDGTVVAAVLEPCYDVGGDAFDYAANAHVLHVALFDTVGHGITASALTTLTLNTYRNARRSGLSLSDTCRSIDKWVRAQYPGAFVTALLAELDMTSGRYRRISAGHPAEIFLRDGRALPSLPTPNALPLGLGHMIARPPQVVEEQLEPGDTLVLYTDGITEARDAAGVLFGVDKLSEFLLTTLGQGTGGPETMRRLVRTIVTYENGELRDDATAAMLQWRPAEH</sequence>
<dbReference type="STRING" id="113562.SAMN04489716_1136"/>
<dbReference type="AlphaFoldDB" id="A0A1H1TIR8"/>
<dbReference type="SUPFAM" id="SSF81606">
    <property type="entry name" value="PP2C-like"/>
    <property type="match status" value="1"/>
</dbReference>
<gene>
    <name evidence="3" type="ORF">SAMN04489716_1136</name>
</gene>
<dbReference type="Gene3D" id="3.60.40.10">
    <property type="entry name" value="PPM-type phosphatase domain"/>
    <property type="match status" value="1"/>
</dbReference>
<dbReference type="PANTHER" id="PTHR43156">
    <property type="entry name" value="STAGE II SPORULATION PROTEIN E-RELATED"/>
    <property type="match status" value="1"/>
</dbReference>
<evidence type="ECO:0000259" key="2">
    <source>
        <dbReference type="SMART" id="SM00331"/>
    </source>
</evidence>
<dbReference type="Pfam" id="PF07228">
    <property type="entry name" value="SpoIIE"/>
    <property type="match status" value="1"/>
</dbReference>
<dbReference type="InterPro" id="IPR036457">
    <property type="entry name" value="PPM-type-like_dom_sf"/>
</dbReference>
<name>A0A1H1TIR8_9ACTN</name>
<dbReference type="Gene3D" id="3.30.450.40">
    <property type="match status" value="1"/>
</dbReference>
<dbReference type="EMBL" id="LT629758">
    <property type="protein sequence ID" value="SDS59429.1"/>
    <property type="molecule type" value="Genomic_DNA"/>
</dbReference>
<dbReference type="SMART" id="SM00331">
    <property type="entry name" value="PP2C_SIG"/>
    <property type="match status" value="1"/>
</dbReference>
<organism evidence="3 4">
    <name type="scientific">Actinoplanes derwentensis</name>
    <dbReference type="NCBI Taxonomy" id="113562"/>
    <lineage>
        <taxon>Bacteria</taxon>
        <taxon>Bacillati</taxon>
        <taxon>Actinomycetota</taxon>
        <taxon>Actinomycetes</taxon>
        <taxon>Micromonosporales</taxon>
        <taxon>Micromonosporaceae</taxon>
        <taxon>Actinoplanes</taxon>
    </lineage>
</organism>
<evidence type="ECO:0000313" key="4">
    <source>
        <dbReference type="Proteomes" id="UP000198688"/>
    </source>
</evidence>
<dbReference type="InterPro" id="IPR029016">
    <property type="entry name" value="GAF-like_dom_sf"/>
</dbReference>
<dbReference type="Proteomes" id="UP000198688">
    <property type="component" value="Chromosome I"/>
</dbReference>
<protein>
    <submittedName>
        <fullName evidence="3">Serine phosphatase RsbU, regulator of sigma subunit</fullName>
    </submittedName>
</protein>
<evidence type="ECO:0000256" key="1">
    <source>
        <dbReference type="ARBA" id="ARBA00022801"/>
    </source>
</evidence>
<dbReference type="SUPFAM" id="SSF55781">
    <property type="entry name" value="GAF domain-like"/>
    <property type="match status" value="1"/>
</dbReference>
<proteinExistence type="predicted"/>
<evidence type="ECO:0000313" key="3">
    <source>
        <dbReference type="EMBL" id="SDS59429.1"/>
    </source>
</evidence>